<dbReference type="InParanoid" id="A0A2K2D6L5"/>
<evidence type="ECO:0000313" key="2">
    <source>
        <dbReference type="EMBL" id="PNT69918.1"/>
    </source>
</evidence>
<accession>A0A2K2D6L5</accession>
<feature type="compositionally biased region" description="Low complexity" evidence="1">
    <location>
        <begin position="209"/>
        <end position="218"/>
    </location>
</feature>
<dbReference type="EnsemblPlants" id="PNT69918">
    <property type="protein sequence ID" value="PNT69918"/>
    <property type="gene ID" value="BRADI_2g02916v3"/>
</dbReference>
<feature type="compositionally biased region" description="Low complexity" evidence="1">
    <location>
        <begin position="58"/>
        <end position="72"/>
    </location>
</feature>
<feature type="region of interest" description="Disordered" evidence="1">
    <location>
        <begin position="209"/>
        <end position="229"/>
    </location>
</feature>
<name>A0A2K2D6L5_BRADI</name>
<dbReference type="Proteomes" id="UP000008810">
    <property type="component" value="Chromosome 2"/>
</dbReference>
<reference evidence="2 3" key="1">
    <citation type="journal article" date="2010" name="Nature">
        <title>Genome sequencing and analysis of the model grass Brachypodium distachyon.</title>
        <authorList>
            <consortium name="International Brachypodium Initiative"/>
        </authorList>
    </citation>
    <scope>NUCLEOTIDE SEQUENCE [LARGE SCALE GENOMIC DNA]</scope>
    <source>
        <strain evidence="2 3">Bd21</strain>
    </source>
</reference>
<protein>
    <submittedName>
        <fullName evidence="2 3">Uncharacterized protein</fullName>
    </submittedName>
</protein>
<proteinExistence type="predicted"/>
<dbReference type="AlphaFoldDB" id="A0A2K2D6L5"/>
<sequence length="262" mass="26811">MESASSGVEKTTMATRTSDAVWAWRERLQQAEESARAASARARQRLSQSLSLASAMALATSSRHAAPPSSRRGGVQGGDGHAGRGRALVLAAAGDAQALDEPPCGVVGDEVLEPQRPTGDRARGAAAIQPGLVALPVIRDPRRRRQGFLIISSELEHSNCAGTSCPQGVRLTVPAAGHAHVAGAHVRCVHEAAAAVHSPSGCTWRGACRSSSPSPSRSQGSPHGRLQANGSGSTELTCLLTCGPTGIANAGGCDGSEMLDHV</sequence>
<organism evidence="2">
    <name type="scientific">Brachypodium distachyon</name>
    <name type="common">Purple false brome</name>
    <name type="synonym">Trachynia distachya</name>
    <dbReference type="NCBI Taxonomy" id="15368"/>
    <lineage>
        <taxon>Eukaryota</taxon>
        <taxon>Viridiplantae</taxon>
        <taxon>Streptophyta</taxon>
        <taxon>Embryophyta</taxon>
        <taxon>Tracheophyta</taxon>
        <taxon>Spermatophyta</taxon>
        <taxon>Magnoliopsida</taxon>
        <taxon>Liliopsida</taxon>
        <taxon>Poales</taxon>
        <taxon>Poaceae</taxon>
        <taxon>BOP clade</taxon>
        <taxon>Pooideae</taxon>
        <taxon>Stipodae</taxon>
        <taxon>Brachypodieae</taxon>
        <taxon>Brachypodium</taxon>
    </lineage>
</organism>
<dbReference type="ExpressionAtlas" id="A0A2K2D6L5">
    <property type="expression patterns" value="baseline and differential"/>
</dbReference>
<evidence type="ECO:0000256" key="1">
    <source>
        <dbReference type="SAM" id="MobiDB-lite"/>
    </source>
</evidence>
<evidence type="ECO:0000313" key="4">
    <source>
        <dbReference type="Proteomes" id="UP000008810"/>
    </source>
</evidence>
<dbReference type="EMBL" id="CM000881">
    <property type="protein sequence ID" value="PNT69918.1"/>
    <property type="molecule type" value="Genomic_DNA"/>
</dbReference>
<evidence type="ECO:0000313" key="3">
    <source>
        <dbReference type="EnsemblPlants" id="PNT69918"/>
    </source>
</evidence>
<gene>
    <name evidence="2" type="ORF">BRADI_2g02916v3</name>
</gene>
<feature type="region of interest" description="Disordered" evidence="1">
    <location>
        <begin position="58"/>
        <end position="82"/>
    </location>
</feature>
<reference evidence="2" key="2">
    <citation type="submission" date="2017-06" db="EMBL/GenBank/DDBJ databases">
        <title>WGS assembly of Brachypodium distachyon.</title>
        <authorList>
            <consortium name="The International Brachypodium Initiative"/>
            <person name="Lucas S."/>
            <person name="Harmon-Smith M."/>
            <person name="Lail K."/>
            <person name="Tice H."/>
            <person name="Grimwood J."/>
            <person name="Bruce D."/>
            <person name="Barry K."/>
            <person name="Shu S."/>
            <person name="Lindquist E."/>
            <person name="Wang M."/>
            <person name="Pitluck S."/>
            <person name="Vogel J.P."/>
            <person name="Garvin D.F."/>
            <person name="Mockler T.C."/>
            <person name="Schmutz J."/>
            <person name="Rokhsar D."/>
            <person name="Bevan M.W."/>
        </authorList>
    </citation>
    <scope>NUCLEOTIDE SEQUENCE</scope>
    <source>
        <strain evidence="2">Bd21</strain>
    </source>
</reference>
<reference evidence="3" key="3">
    <citation type="submission" date="2018-08" db="UniProtKB">
        <authorList>
            <consortium name="EnsemblPlants"/>
        </authorList>
    </citation>
    <scope>IDENTIFICATION</scope>
    <source>
        <strain evidence="3">cv. Bd21</strain>
    </source>
</reference>
<keyword evidence="4" id="KW-1185">Reference proteome</keyword>
<dbReference type="Gramene" id="PNT69918">
    <property type="protein sequence ID" value="PNT69918"/>
    <property type="gene ID" value="BRADI_2g02916v3"/>
</dbReference>